<reference evidence="4" key="1">
    <citation type="submission" date="2015-09" db="EMBL/GenBank/DDBJ databases">
        <authorList>
            <consortium name="Pathogen Informatics"/>
        </authorList>
    </citation>
    <scope>NUCLEOTIDE SEQUENCE [LARGE SCALE GENOMIC DNA]</scope>
    <source>
        <strain evidence="4">Lake Konstanz</strain>
    </source>
</reference>
<dbReference type="Proteomes" id="UP000051952">
    <property type="component" value="Unassembled WGS sequence"/>
</dbReference>
<name>A0A0S4IM59_BODSA</name>
<feature type="transmembrane region" description="Helical" evidence="2">
    <location>
        <begin position="54"/>
        <end position="75"/>
    </location>
</feature>
<evidence type="ECO:0000256" key="2">
    <source>
        <dbReference type="SAM" id="Phobius"/>
    </source>
</evidence>
<keyword evidence="4" id="KW-1185">Reference proteome</keyword>
<sequence length="223" mass="23325">GVVLCSGVVLGAALSAADACAAVVWGGVLLAALSGGLGAAHAVLLPTTARIESVSIALVASLTCAAELALAFTDSAAGERLMIAAAVLELVLVCVGIMLDVLPRNYFLISAATKVFKPQQIKPETRKSRRRRHDMSPGRPCLREQQNQLPLAGGRLARHQCEILKILIMAASASARLPPRATPLENEGTVQKDQQGHATATAAAAAVNALLRYSQRQKRHQSA</sequence>
<protein>
    <submittedName>
        <fullName evidence="3">Membrane-associated protein, putative</fullName>
    </submittedName>
</protein>
<evidence type="ECO:0000313" key="4">
    <source>
        <dbReference type="Proteomes" id="UP000051952"/>
    </source>
</evidence>
<proteinExistence type="predicted"/>
<evidence type="ECO:0000313" key="3">
    <source>
        <dbReference type="EMBL" id="CUE72851.1"/>
    </source>
</evidence>
<feature type="transmembrane region" description="Helical" evidence="2">
    <location>
        <begin position="29"/>
        <end position="47"/>
    </location>
</feature>
<feature type="transmembrane region" description="Helical" evidence="2">
    <location>
        <begin position="81"/>
        <end position="102"/>
    </location>
</feature>
<organism evidence="3 4">
    <name type="scientific">Bodo saltans</name>
    <name type="common">Flagellated protozoan</name>
    <dbReference type="NCBI Taxonomy" id="75058"/>
    <lineage>
        <taxon>Eukaryota</taxon>
        <taxon>Discoba</taxon>
        <taxon>Euglenozoa</taxon>
        <taxon>Kinetoplastea</taxon>
        <taxon>Metakinetoplastina</taxon>
        <taxon>Eubodonida</taxon>
        <taxon>Bodonidae</taxon>
        <taxon>Bodo</taxon>
    </lineage>
</organism>
<keyword evidence="2" id="KW-0472">Membrane</keyword>
<dbReference type="EMBL" id="CYKH01000140">
    <property type="protein sequence ID" value="CUE72851.1"/>
    <property type="molecule type" value="Genomic_DNA"/>
</dbReference>
<accession>A0A0S4IM59</accession>
<dbReference type="VEuPathDB" id="TriTrypDB:BSAL_54550"/>
<feature type="non-terminal residue" evidence="3">
    <location>
        <position position="1"/>
    </location>
</feature>
<dbReference type="AlphaFoldDB" id="A0A0S4IM59"/>
<keyword evidence="2" id="KW-0812">Transmembrane</keyword>
<gene>
    <name evidence="3" type="ORF">BSAL_54550</name>
</gene>
<evidence type="ECO:0000256" key="1">
    <source>
        <dbReference type="SAM" id="MobiDB-lite"/>
    </source>
</evidence>
<keyword evidence="2" id="KW-1133">Transmembrane helix</keyword>
<feature type="region of interest" description="Disordered" evidence="1">
    <location>
        <begin position="120"/>
        <end position="144"/>
    </location>
</feature>